<dbReference type="GO" id="GO:0003700">
    <property type="term" value="F:DNA-binding transcription factor activity"/>
    <property type="evidence" value="ECO:0007669"/>
    <property type="project" value="TreeGrafter"/>
</dbReference>
<gene>
    <name evidence="7" type="ORF">SMF913_26007</name>
</gene>
<comment type="caution">
    <text evidence="7">The sequence shown here is derived from an EMBL/GenBank/DDBJ whole genome shotgun (WGS) entry which is preliminary data.</text>
</comment>
<evidence type="ECO:0000259" key="6">
    <source>
        <dbReference type="PROSITE" id="PS50977"/>
    </source>
</evidence>
<keyword evidence="8" id="KW-1185">Reference proteome</keyword>
<proteinExistence type="predicted"/>
<dbReference type="PANTHER" id="PTHR30055">
    <property type="entry name" value="HTH-TYPE TRANSCRIPTIONAL REGULATOR RUTR"/>
    <property type="match status" value="1"/>
</dbReference>
<keyword evidence="2 4" id="KW-0238">DNA-binding</keyword>
<dbReference type="InterPro" id="IPR001647">
    <property type="entry name" value="HTH_TetR"/>
</dbReference>
<sequence length="237" mass="25625">MGAVDGKPGLRERKKQRTHAAISDAAIRLFLEHGFSQVSVAQVAEAAEVSKRTLFAYFPAKEDLVVHRLADHETETARVVRARPPHTDPLTALREHFLKGLRERDPITGLNDLPAVLRLTRMILDTPSLVARMERFKTGAERALAQALRETADTPELTARLAAVQIVAVHWALAQDNAGRLAYGESADERYAGAVADTEHAFALLENGLRQPVPPSGSYRPVSGCDAPAAPSAGSDG</sequence>
<dbReference type="PROSITE" id="PS01081">
    <property type="entry name" value="HTH_TETR_1"/>
    <property type="match status" value="1"/>
</dbReference>
<reference evidence="7 8" key="1">
    <citation type="submission" date="2015-09" db="EMBL/GenBank/DDBJ databases">
        <title>Genome sequence, genome mining and natural product profiling of a biocontrol bacterium Streptomyces malaysiensis F913.</title>
        <authorList>
            <person name="Xu Y."/>
            <person name="Wei J."/>
            <person name="Xie J."/>
            <person name="Li T."/>
            <person name="Zhou Z."/>
        </authorList>
    </citation>
    <scope>NUCLEOTIDE SEQUENCE [LARGE SCALE GENOMIC DNA]</scope>
    <source>
        <strain evidence="7 8">F913</strain>
    </source>
</reference>
<dbReference type="RefSeq" id="WP_102936253.1">
    <property type="nucleotide sequence ID" value="NZ_LJIW01000002.1"/>
</dbReference>
<feature type="domain" description="HTH tetR-type" evidence="6">
    <location>
        <begin position="16"/>
        <end position="76"/>
    </location>
</feature>
<feature type="DNA-binding region" description="H-T-H motif" evidence="4">
    <location>
        <begin position="39"/>
        <end position="58"/>
    </location>
</feature>
<evidence type="ECO:0000256" key="3">
    <source>
        <dbReference type="ARBA" id="ARBA00023163"/>
    </source>
</evidence>
<evidence type="ECO:0000256" key="1">
    <source>
        <dbReference type="ARBA" id="ARBA00023015"/>
    </source>
</evidence>
<organism evidence="7 8">
    <name type="scientific">Streptomyces malaysiensis</name>
    <dbReference type="NCBI Taxonomy" id="92644"/>
    <lineage>
        <taxon>Bacteria</taxon>
        <taxon>Bacillati</taxon>
        <taxon>Actinomycetota</taxon>
        <taxon>Actinomycetes</taxon>
        <taxon>Kitasatosporales</taxon>
        <taxon>Streptomycetaceae</taxon>
        <taxon>Streptomyces</taxon>
        <taxon>Streptomyces violaceusniger group</taxon>
    </lineage>
</organism>
<dbReference type="PROSITE" id="PS50977">
    <property type="entry name" value="HTH_TETR_2"/>
    <property type="match status" value="1"/>
</dbReference>
<dbReference type="PRINTS" id="PR00455">
    <property type="entry name" value="HTHTETR"/>
</dbReference>
<dbReference type="Pfam" id="PF00440">
    <property type="entry name" value="TetR_N"/>
    <property type="match status" value="1"/>
</dbReference>
<dbReference type="GO" id="GO:0000976">
    <property type="term" value="F:transcription cis-regulatory region binding"/>
    <property type="evidence" value="ECO:0007669"/>
    <property type="project" value="TreeGrafter"/>
</dbReference>
<evidence type="ECO:0000313" key="8">
    <source>
        <dbReference type="Proteomes" id="UP000236520"/>
    </source>
</evidence>
<dbReference type="PANTHER" id="PTHR30055:SF234">
    <property type="entry name" value="HTH-TYPE TRANSCRIPTIONAL REGULATOR BETI"/>
    <property type="match status" value="1"/>
</dbReference>
<dbReference type="InterPro" id="IPR009057">
    <property type="entry name" value="Homeodomain-like_sf"/>
</dbReference>
<keyword evidence="3" id="KW-0804">Transcription</keyword>
<dbReference type="SUPFAM" id="SSF46689">
    <property type="entry name" value="Homeodomain-like"/>
    <property type="match status" value="1"/>
</dbReference>
<dbReference type="Gene3D" id="1.10.357.10">
    <property type="entry name" value="Tetracycline Repressor, domain 2"/>
    <property type="match status" value="1"/>
</dbReference>
<dbReference type="EMBL" id="LJIW01000002">
    <property type="protein sequence ID" value="PNG90542.1"/>
    <property type="molecule type" value="Genomic_DNA"/>
</dbReference>
<dbReference type="InterPro" id="IPR023772">
    <property type="entry name" value="DNA-bd_HTH_TetR-type_CS"/>
</dbReference>
<evidence type="ECO:0000256" key="5">
    <source>
        <dbReference type="SAM" id="MobiDB-lite"/>
    </source>
</evidence>
<dbReference type="Proteomes" id="UP000236520">
    <property type="component" value="Unassembled WGS sequence"/>
</dbReference>
<evidence type="ECO:0000256" key="2">
    <source>
        <dbReference type="ARBA" id="ARBA00023125"/>
    </source>
</evidence>
<accession>A0A2J7YR89</accession>
<protein>
    <recommendedName>
        <fullName evidence="6">HTH tetR-type domain-containing protein</fullName>
    </recommendedName>
</protein>
<name>A0A2J7YR89_STRMQ</name>
<keyword evidence="1" id="KW-0805">Transcription regulation</keyword>
<evidence type="ECO:0000313" key="7">
    <source>
        <dbReference type="EMBL" id="PNG90542.1"/>
    </source>
</evidence>
<dbReference type="InterPro" id="IPR050109">
    <property type="entry name" value="HTH-type_TetR-like_transc_reg"/>
</dbReference>
<evidence type="ECO:0000256" key="4">
    <source>
        <dbReference type="PROSITE-ProRule" id="PRU00335"/>
    </source>
</evidence>
<feature type="region of interest" description="Disordered" evidence="5">
    <location>
        <begin position="213"/>
        <end position="237"/>
    </location>
</feature>
<dbReference type="AlphaFoldDB" id="A0A2J7YR89"/>